<keyword evidence="1" id="KW-0175">Coiled coil</keyword>
<dbReference type="InterPro" id="IPR013783">
    <property type="entry name" value="Ig-like_fold"/>
</dbReference>
<dbReference type="CDD" id="cd00146">
    <property type="entry name" value="PKD"/>
    <property type="match status" value="2"/>
</dbReference>
<dbReference type="InterPro" id="IPR035986">
    <property type="entry name" value="PKD_dom_sf"/>
</dbReference>
<protein>
    <submittedName>
        <fullName evidence="3">PKD repeat-containing protein</fullName>
    </submittedName>
</protein>
<proteinExistence type="predicted"/>
<dbReference type="PROSITE" id="PS50093">
    <property type="entry name" value="PKD"/>
    <property type="match status" value="2"/>
</dbReference>
<evidence type="ECO:0000313" key="4">
    <source>
        <dbReference type="Proteomes" id="UP001497602"/>
    </source>
</evidence>
<dbReference type="RefSeq" id="WP_348738553.1">
    <property type="nucleotide sequence ID" value="NZ_CAXJRC010000022.1"/>
</dbReference>
<name>A0ABM9PMA0_9FLAO</name>
<evidence type="ECO:0000313" key="3">
    <source>
        <dbReference type="EMBL" id="CAL2106827.1"/>
    </source>
</evidence>
<sequence length="1324" mass="151288">MATKLLDITTNYRRFTQNQVLTEGQLNEMVNYFDDQDRLSRVFLSGVGLLCGFKVSYRKSSSNIIITQGTAITTDGDLLKFYGADNEIQTNANIYRFFKPYDNDEAKYKPHFYKDGDQLEIYELFTLPQVNASKRLQDETEELEELIDNKIAIEDAVVLLYLEEYDKQKDLCVSLSCDNQGLEVNHNLKVLLVSTATAKLIMQHDTISNSQANLSNTGLQNLPDLIANRVLMQPEDFSDYIELKREFTQYVFKNDISKRTLKAYEELFSLLRLNSWYQVFEKAYKHLFEYESETEIPPDFQYRYDILKDIIDTYNEIKEQLRCIDYNLSCTVDIKAFPKHIMLGKIQEEKTGEYRHNFYKSPIFNECKTTLNNASLKKQEENTVHERIWDIEGTIKRLYQSQNKKQAKLYSLVKRSLQLLINYNANYTNIRITPSFELGKLSKKAIPFYNNVGKHLISLWDFEKTIHNEQRKNRSYHTAHLDYKKPLDISIDADFYRIEGHQGKNYKEVIKSLQLIRRKKNLSFNIIALKIKATPEQSQDFLHAYTRDYLYRNHGYEHKAGVVPGGTFILIYIDSEYDDFPRPYGYGYPYNYPKSVSLAGDFIGDDVEEPIIVNAPVVADFSIPYLCCDENNIHLSLPVKEICFDEHTLPIPFNVMPKKGFVEAEVEEGLNGGVTINKYGEFVLDTNLVSKELHGKPISYTVNNFETNCVITVNKKPKFEFIVDTLSEPTPERIITVTFKIQQEDGQEGVEYTWDFGDGSTLITTSELSIAHDYFVEEEQLKVEVTLIGVKNGCSTKISEKILLEIPKVELSLPVKEICFDKTTLPLAFAVLPIKGIVAAVVREGLNGGVTTNDVGAFIFNPNLVSPELYNTPIPFTVNGFATNCQIIVWPKPSFRFEVDTMEEPVGNRVTVNFIIIQTPVIDGTSFTWNFGDGTPIQTTTETRISHTYQLGERSLRPLVVVQAKAGVCTSEYSESIIIDVVVPPQISIEPTTFCRNDNNIYPFKIPDGIRISLSAEGITVTDNGQWAFEPSNTSSSTITVFANGSPTDLILTILDIPAPIFNAFIEGELLILENESEITEAYNWNVNGIAITRRNRRRIELLLSEIPNTEEGQIVVTMQTVSENCGESDIETMILSVPVTNSCVKELDNYTGFFEQEYENLKAEIGRALDDNVATLWSGYSETIQKVKDFRAELDTDENVEVIIKSFFPNTTVFDDLLNALEIISTGNNKVAVRFLAEAYINIYYLMWCCKLKKEQTPNPDFIQRMDTDIREFLGTARSINFNIDEINRLKSFLEKVQRECGENTELNNSIINTLNNLNFAVA</sequence>
<reference evidence="3 4" key="1">
    <citation type="submission" date="2024-05" db="EMBL/GenBank/DDBJ databases">
        <authorList>
            <person name="Duchaud E."/>
        </authorList>
    </citation>
    <scope>NUCLEOTIDE SEQUENCE [LARGE SCALE GENOMIC DNA]</scope>
    <source>
        <strain evidence="3">Ena-SAMPLE-TAB-13-05-2024-13:56:06:370-140305</strain>
    </source>
</reference>
<dbReference type="Proteomes" id="UP001497602">
    <property type="component" value="Unassembled WGS sequence"/>
</dbReference>
<dbReference type="EMBL" id="CAXJRC010000022">
    <property type="protein sequence ID" value="CAL2106827.1"/>
    <property type="molecule type" value="Genomic_DNA"/>
</dbReference>
<dbReference type="InterPro" id="IPR000601">
    <property type="entry name" value="PKD_dom"/>
</dbReference>
<evidence type="ECO:0000256" key="1">
    <source>
        <dbReference type="SAM" id="Coils"/>
    </source>
</evidence>
<accession>A0ABM9PMA0</accession>
<comment type="caution">
    <text evidence="3">The sequence shown here is derived from an EMBL/GenBank/DDBJ whole genome shotgun (WGS) entry which is preliminary data.</text>
</comment>
<dbReference type="Gene3D" id="2.60.40.10">
    <property type="entry name" value="Immunoglobulins"/>
    <property type="match status" value="2"/>
</dbReference>
<feature type="domain" description="PKD" evidence="2">
    <location>
        <begin position="743"/>
        <end position="774"/>
    </location>
</feature>
<feature type="domain" description="PKD" evidence="2">
    <location>
        <begin position="923"/>
        <end position="949"/>
    </location>
</feature>
<keyword evidence="4" id="KW-1185">Reference proteome</keyword>
<gene>
    <name evidence="3" type="ORF">T190115A13A_20107</name>
</gene>
<evidence type="ECO:0000259" key="2">
    <source>
        <dbReference type="PROSITE" id="PS50093"/>
    </source>
</evidence>
<organism evidence="3 4">
    <name type="scientific">Tenacibaculum vairaonense</name>
    <dbReference type="NCBI Taxonomy" id="3137860"/>
    <lineage>
        <taxon>Bacteria</taxon>
        <taxon>Pseudomonadati</taxon>
        <taxon>Bacteroidota</taxon>
        <taxon>Flavobacteriia</taxon>
        <taxon>Flavobacteriales</taxon>
        <taxon>Flavobacteriaceae</taxon>
        <taxon>Tenacibaculum</taxon>
    </lineage>
</organism>
<dbReference type="SUPFAM" id="SSF49299">
    <property type="entry name" value="PKD domain"/>
    <property type="match status" value="2"/>
</dbReference>
<feature type="coiled-coil region" evidence="1">
    <location>
        <begin position="129"/>
        <end position="156"/>
    </location>
</feature>